<feature type="compositionally biased region" description="Polar residues" evidence="1">
    <location>
        <begin position="154"/>
        <end position="165"/>
    </location>
</feature>
<protein>
    <recommendedName>
        <fullName evidence="2">DUF6532 domain-containing protein</fullName>
    </recommendedName>
</protein>
<feature type="compositionally biased region" description="Acidic residues" evidence="1">
    <location>
        <begin position="244"/>
        <end position="253"/>
    </location>
</feature>
<dbReference type="InterPro" id="IPR045341">
    <property type="entry name" value="DUF6532"/>
</dbReference>
<keyword evidence="4" id="KW-1185">Reference proteome</keyword>
<sequence>MPAGSTNTTLTPAEKRKITMAAKAETERQEQAAFVAASKKAGGRAAKAKAKEQAVWKADQPGTTRKRTLSTAEPSATTKKARGTKATSDSEVEATPEIPKASVVKARKHAPATIQDSDESDAGGGKKRTRLDFTNLPTRSKAKPVAATAKKLGNVSTQAKPSMKNSKAGIAKATPARVVAESDSDSEDAPASEEKSEDGESDGDHIEDVAPNENEFMTEVPHVISRKSKFVKVDNHDVEMEDTFAENLFDSDQESVKIDKPRTKRRQLKEEPDSDDNFPDAPPRMEIIDDSDVDVPSVRARTSGHSSRSRRSSASSWSSGRDLRVPDSDPEDAVDNMSRPAAKKRNVYEDNLDMQMHEAIAKGLTTVARSTHSRRSSASSRAAESDAEDSDDGPAPKKVSVSTIPRKVSAARQKQADMERPEVRPGPAATGLATQLNRVAAATVDAASRPESDWHVSARILFPAPGKDIGLTGQTDELKAVLHGCIDFIKLSLFFDDAYPVVLARGGFARTFLLMAAQHPAAIHIKDRLTNDMGFATRLADIPLDRINTTRGDIRQVAAQDIGGLYGFALSPPEEVKTIVNGRLQDHKYIFPVDPITNRLKTELPFQHESIVSVLRKAVFTGQFKTKNLHRFSSTNDKHPERLEVPDAMLCLGATGVYAGLTAYRATGKHQKIPFTASAYEDVYRNHMRTLSDTRAHSPKALHLVLHDLYKLVTETTTATPNAAGSSAILINLVDIPDSD</sequence>
<feature type="region of interest" description="Disordered" evidence="1">
    <location>
        <begin position="35"/>
        <end position="220"/>
    </location>
</feature>
<organism evidence="3 4">
    <name type="scientific">Mycena alexandri</name>
    <dbReference type="NCBI Taxonomy" id="1745969"/>
    <lineage>
        <taxon>Eukaryota</taxon>
        <taxon>Fungi</taxon>
        <taxon>Dikarya</taxon>
        <taxon>Basidiomycota</taxon>
        <taxon>Agaricomycotina</taxon>
        <taxon>Agaricomycetes</taxon>
        <taxon>Agaricomycetidae</taxon>
        <taxon>Agaricales</taxon>
        <taxon>Marasmiineae</taxon>
        <taxon>Mycenaceae</taxon>
        <taxon>Mycena</taxon>
    </lineage>
</organism>
<feature type="compositionally biased region" description="Low complexity" evidence="1">
    <location>
        <begin position="294"/>
        <end position="320"/>
    </location>
</feature>
<gene>
    <name evidence="3" type="ORF">C8F04DRAFT_1295199</name>
</gene>
<feature type="domain" description="DUF6532" evidence="2">
    <location>
        <begin position="486"/>
        <end position="692"/>
    </location>
</feature>
<feature type="region of interest" description="Disordered" evidence="1">
    <location>
        <begin position="244"/>
        <end position="350"/>
    </location>
</feature>
<comment type="caution">
    <text evidence="3">The sequence shown here is derived from an EMBL/GenBank/DDBJ whole genome shotgun (WGS) entry which is preliminary data.</text>
</comment>
<evidence type="ECO:0000313" key="4">
    <source>
        <dbReference type="Proteomes" id="UP001218188"/>
    </source>
</evidence>
<feature type="compositionally biased region" description="Low complexity" evidence="1">
    <location>
        <begin position="36"/>
        <end position="45"/>
    </location>
</feature>
<accession>A0AAD6TE41</accession>
<reference evidence="3" key="1">
    <citation type="submission" date="2023-03" db="EMBL/GenBank/DDBJ databases">
        <title>Massive genome expansion in bonnet fungi (Mycena s.s.) driven by repeated elements and novel gene families across ecological guilds.</title>
        <authorList>
            <consortium name="Lawrence Berkeley National Laboratory"/>
            <person name="Harder C.B."/>
            <person name="Miyauchi S."/>
            <person name="Viragh M."/>
            <person name="Kuo A."/>
            <person name="Thoen E."/>
            <person name="Andreopoulos B."/>
            <person name="Lu D."/>
            <person name="Skrede I."/>
            <person name="Drula E."/>
            <person name="Henrissat B."/>
            <person name="Morin E."/>
            <person name="Kohler A."/>
            <person name="Barry K."/>
            <person name="LaButti K."/>
            <person name="Morin E."/>
            <person name="Salamov A."/>
            <person name="Lipzen A."/>
            <person name="Mereny Z."/>
            <person name="Hegedus B."/>
            <person name="Baldrian P."/>
            <person name="Stursova M."/>
            <person name="Weitz H."/>
            <person name="Taylor A."/>
            <person name="Grigoriev I.V."/>
            <person name="Nagy L.G."/>
            <person name="Martin F."/>
            <person name="Kauserud H."/>
        </authorList>
    </citation>
    <scope>NUCLEOTIDE SEQUENCE</scope>
    <source>
        <strain evidence="3">CBHHK200</strain>
    </source>
</reference>
<proteinExistence type="predicted"/>
<name>A0AAD6TE41_9AGAR</name>
<evidence type="ECO:0000256" key="1">
    <source>
        <dbReference type="SAM" id="MobiDB-lite"/>
    </source>
</evidence>
<evidence type="ECO:0000259" key="2">
    <source>
        <dbReference type="Pfam" id="PF20149"/>
    </source>
</evidence>
<dbReference type="Pfam" id="PF20149">
    <property type="entry name" value="DUF6532"/>
    <property type="match status" value="1"/>
</dbReference>
<dbReference type="AlphaFoldDB" id="A0AAD6TE41"/>
<dbReference type="EMBL" id="JARJCM010000013">
    <property type="protein sequence ID" value="KAJ7042267.1"/>
    <property type="molecule type" value="Genomic_DNA"/>
</dbReference>
<evidence type="ECO:0000313" key="3">
    <source>
        <dbReference type="EMBL" id="KAJ7042267.1"/>
    </source>
</evidence>
<dbReference type="Proteomes" id="UP001218188">
    <property type="component" value="Unassembled WGS sequence"/>
</dbReference>
<feature type="region of interest" description="Disordered" evidence="1">
    <location>
        <begin position="363"/>
        <end position="434"/>
    </location>
</feature>
<feature type="compositionally biased region" description="Basic and acidic residues" evidence="1">
    <location>
        <begin position="414"/>
        <end position="423"/>
    </location>
</feature>
<feature type="compositionally biased region" description="Acidic residues" evidence="1">
    <location>
        <begin position="182"/>
        <end position="201"/>
    </location>
</feature>